<reference evidence="12" key="1">
    <citation type="submission" date="2025-08" db="UniProtKB">
        <authorList>
            <consortium name="RefSeq"/>
        </authorList>
    </citation>
    <scope>IDENTIFICATION</scope>
</reference>
<comment type="similarity">
    <text evidence="2">Belongs to the galactose-3-O-sulfotransferase family.</text>
</comment>
<dbReference type="PANTHER" id="PTHR14647">
    <property type="entry name" value="GALACTOSE-3-O-SULFOTRANSFERASE"/>
    <property type="match status" value="1"/>
</dbReference>
<keyword evidence="11" id="KW-1185">Reference proteome</keyword>
<keyword evidence="8 10" id="KW-0472">Membrane</keyword>
<proteinExistence type="inferred from homology"/>
<dbReference type="InterPro" id="IPR009729">
    <property type="entry name" value="Gal-3-0_sulfotransfrase"/>
</dbReference>
<accession>A0ABM0JG16</accession>
<dbReference type="Proteomes" id="UP000694888">
    <property type="component" value="Unplaced"/>
</dbReference>
<keyword evidence="9" id="KW-0325">Glycoprotein</keyword>
<evidence type="ECO:0000256" key="6">
    <source>
        <dbReference type="ARBA" id="ARBA00022989"/>
    </source>
</evidence>
<dbReference type="GeneID" id="101852904"/>
<dbReference type="SUPFAM" id="SSF52540">
    <property type="entry name" value="P-loop containing nucleoside triphosphate hydrolases"/>
    <property type="match status" value="1"/>
</dbReference>
<evidence type="ECO:0000256" key="9">
    <source>
        <dbReference type="ARBA" id="ARBA00023180"/>
    </source>
</evidence>
<dbReference type="PANTHER" id="PTHR14647:SF87">
    <property type="entry name" value="PUTATIVE-RELATED"/>
    <property type="match status" value="1"/>
</dbReference>
<name>A0ABM0JG16_APLCA</name>
<evidence type="ECO:0000256" key="1">
    <source>
        <dbReference type="ARBA" id="ARBA00004323"/>
    </source>
</evidence>
<evidence type="ECO:0000313" key="11">
    <source>
        <dbReference type="Proteomes" id="UP000694888"/>
    </source>
</evidence>
<evidence type="ECO:0000256" key="8">
    <source>
        <dbReference type="ARBA" id="ARBA00023136"/>
    </source>
</evidence>
<evidence type="ECO:0000313" key="12">
    <source>
        <dbReference type="RefSeq" id="XP_005092856.1"/>
    </source>
</evidence>
<evidence type="ECO:0000256" key="2">
    <source>
        <dbReference type="ARBA" id="ARBA00008124"/>
    </source>
</evidence>
<keyword evidence="4 10" id="KW-0812">Transmembrane</keyword>
<dbReference type="RefSeq" id="XP_005092856.1">
    <property type="nucleotide sequence ID" value="XM_005092799.3"/>
</dbReference>
<sequence>MWSIKKIRIKMVRRKSDLLLIFLFSFFLVYMMLLVYVTFLQPNPAYEQAHMSAYMLDLDGESLYELDSSGHPHRQKNGARHAHKCKEKQNFVFIKGMKCATTTLLGVFYRFGYTRNLSFVTPVHWKMHLNWPYPMTPRDYRPSRRGYNILTDHAIYSEREMAAIMPKNSVYISIVRHPFEQLKSIFQYFKVHKVAGVPSKVENPVVEYLSNLQHYESFYQRHNAPNRWCVPDGFSITKNLMSHCLGIPLGFPAGTKNITSDNDEIQRYLVHFDRKFNLILIAEHFFESLILLRRLMCWEFSDIVFNSANVAQYKFKTMEVPDSIMDIHRNWSSVDYKLFEHFNASLWRLIHQQGPDFYDEVEAFKIVQSQISSYCSKIYDVKDKNSIPAYLNKTVVPSSEWTRQFSMLPKDCLLMGPNPYATLQIIQGESDVRDGDLIRQQDSVPDNRTMKGSC</sequence>
<evidence type="ECO:0000256" key="10">
    <source>
        <dbReference type="SAM" id="Phobius"/>
    </source>
</evidence>
<protein>
    <submittedName>
        <fullName evidence="12">Galactose-3-O-sulfotransferase 2</fullName>
    </submittedName>
</protein>
<feature type="transmembrane region" description="Helical" evidence="10">
    <location>
        <begin position="20"/>
        <end position="39"/>
    </location>
</feature>
<comment type="subcellular location">
    <subcellularLocation>
        <location evidence="1">Golgi apparatus membrane</location>
        <topology evidence="1">Single-pass type II membrane protein</topology>
    </subcellularLocation>
</comment>
<keyword evidence="6 10" id="KW-1133">Transmembrane helix</keyword>
<gene>
    <name evidence="12" type="primary">LOC101852904</name>
</gene>
<keyword evidence="7" id="KW-0333">Golgi apparatus</keyword>
<evidence type="ECO:0000256" key="4">
    <source>
        <dbReference type="ARBA" id="ARBA00022692"/>
    </source>
</evidence>
<keyword evidence="3" id="KW-0808">Transferase</keyword>
<evidence type="ECO:0000256" key="3">
    <source>
        <dbReference type="ARBA" id="ARBA00022679"/>
    </source>
</evidence>
<dbReference type="InterPro" id="IPR027417">
    <property type="entry name" value="P-loop_NTPase"/>
</dbReference>
<evidence type="ECO:0000256" key="7">
    <source>
        <dbReference type="ARBA" id="ARBA00023034"/>
    </source>
</evidence>
<dbReference type="Pfam" id="PF06990">
    <property type="entry name" value="Gal-3-0_sulfotr"/>
    <property type="match status" value="1"/>
</dbReference>
<keyword evidence="5" id="KW-0735">Signal-anchor</keyword>
<dbReference type="Gene3D" id="3.40.50.300">
    <property type="entry name" value="P-loop containing nucleotide triphosphate hydrolases"/>
    <property type="match status" value="1"/>
</dbReference>
<organism evidence="11 12">
    <name type="scientific">Aplysia californica</name>
    <name type="common">California sea hare</name>
    <dbReference type="NCBI Taxonomy" id="6500"/>
    <lineage>
        <taxon>Eukaryota</taxon>
        <taxon>Metazoa</taxon>
        <taxon>Spiralia</taxon>
        <taxon>Lophotrochozoa</taxon>
        <taxon>Mollusca</taxon>
        <taxon>Gastropoda</taxon>
        <taxon>Heterobranchia</taxon>
        <taxon>Euthyneura</taxon>
        <taxon>Tectipleura</taxon>
        <taxon>Aplysiida</taxon>
        <taxon>Aplysioidea</taxon>
        <taxon>Aplysiidae</taxon>
        <taxon>Aplysia</taxon>
    </lineage>
</organism>
<evidence type="ECO:0000256" key="5">
    <source>
        <dbReference type="ARBA" id="ARBA00022968"/>
    </source>
</evidence>